<dbReference type="InterPro" id="IPR050216">
    <property type="entry name" value="LRR_domain-containing"/>
</dbReference>
<evidence type="ECO:0000256" key="7">
    <source>
        <dbReference type="ARBA" id="ARBA00022777"/>
    </source>
</evidence>
<evidence type="ECO:0000256" key="5">
    <source>
        <dbReference type="ARBA" id="ARBA00022737"/>
    </source>
</evidence>
<name>A0A7W7TY01_9ACTN</name>
<evidence type="ECO:0000313" key="13">
    <source>
        <dbReference type="EMBL" id="MBB4981459.1"/>
    </source>
</evidence>
<dbReference type="Pfam" id="PF25497">
    <property type="entry name" value="COR-B"/>
    <property type="match status" value="1"/>
</dbReference>
<dbReference type="SMART" id="SM00364">
    <property type="entry name" value="LRR_BAC"/>
    <property type="match status" value="2"/>
</dbReference>
<dbReference type="PROSITE" id="PS51424">
    <property type="entry name" value="ROC"/>
    <property type="match status" value="1"/>
</dbReference>
<dbReference type="GO" id="GO:0004674">
    <property type="term" value="F:protein serine/threonine kinase activity"/>
    <property type="evidence" value="ECO:0007669"/>
    <property type="project" value="UniProtKB-KW"/>
</dbReference>
<dbReference type="InterPro" id="IPR032675">
    <property type="entry name" value="LRR_dom_sf"/>
</dbReference>
<feature type="domain" description="Roc" evidence="12">
    <location>
        <begin position="239"/>
        <end position="418"/>
    </location>
</feature>
<dbReference type="Pfam" id="PF08477">
    <property type="entry name" value="Roc"/>
    <property type="match status" value="1"/>
</dbReference>
<protein>
    <recommendedName>
        <fullName evidence="1">non-specific serine/threonine protein kinase</fullName>
        <ecNumber evidence="1">2.7.11.1</ecNumber>
    </recommendedName>
</protein>
<keyword evidence="8" id="KW-0067">ATP-binding</keyword>
<evidence type="ECO:0000256" key="3">
    <source>
        <dbReference type="ARBA" id="ARBA00022614"/>
    </source>
</evidence>
<dbReference type="GO" id="GO:0005524">
    <property type="term" value="F:ATP binding"/>
    <property type="evidence" value="ECO:0007669"/>
    <property type="project" value="UniProtKB-KW"/>
</dbReference>
<dbReference type="PANTHER" id="PTHR48051:SF46">
    <property type="entry name" value="LEUCINE RICH REPEAT-CONTAINING DOMAIN PROTEIN"/>
    <property type="match status" value="1"/>
</dbReference>
<evidence type="ECO:0000256" key="9">
    <source>
        <dbReference type="ARBA" id="ARBA00023134"/>
    </source>
</evidence>
<keyword evidence="5" id="KW-0677">Repeat</keyword>
<comment type="caution">
    <text evidence="13">The sequence shown here is derived from an EMBL/GenBank/DDBJ whole genome shotgun (WGS) entry which is preliminary data.</text>
</comment>
<proteinExistence type="predicted"/>
<evidence type="ECO:0000256" key="11">
    <source>
        <dbReference type="ARBA" id="ARBA00048679"/>
    </source>
</evidence>
<dbReference type="InterPro" id="IPR020859">
    <property type="entry name" value="ROC"/>
</dbReference>
<evidence type="ECO:0000259" key="12">
    <source>
        <dbReference type="PROSITE" id="PS51424"/>
    </source>
</evidence>
<comment type="catalytic activity">
    <reaction evidence="11">
        <text>L-seryl-[protein] + ATP = O-phospho-L-seryl-[protein] + ADP + H(+)</text>
        <dbReference type="Rhea" id="RHEA:17989"/>
        <dbReference type="Rhea" id="RHEA-COMP:9863"/>
        <dbReference type="Rhea" id="RHEA-COMP:11604"/>
        <dbReference type="ChEBI" id="CHEBI:15378"/>
        <dbReference type="ChEBI" id="CHEBI:29999"/>
        <dbReference type="ChEBI" id="CHEBI:30616"/>
        <dbReference type="ChEBI" id="CHEBI:83421"/>
        <dbReference type="ChEBI" id="CHEBI:456216"/>
        <dbReference type="EC" id="2.7.11.1"/>
    </reaction>
</comment>
<dbReference type="GO" id="GO:0005737">
    <property type="term" value="C:cytoplasm"/>
    <property type="evidence" value="ECO:0007669"/>
    <property type="project" value="TreeGrafter"/>
</dbReference>
<gene>
    <name evidence="13" type="ORF">GGE06_002369</name>
</gene>
<dbReference type="InterPro" id="IPR036388">
    <property type="entry name" value="WH-like_DNA-bd_sf"/>
</dbReference>
<dbReference type="AlphaFoldDB" id="A0A7W7TY01"/>
<keyword evidence="2" id="KW-0723">Serine/threonine-protein kinase</keyword>
<accession>A0A7W7TY01</accession>
<dbReference type="Pfam" id="PF16095">
    <property type="entry name" value="COR-A"/>
    <property type="match status" value="1"/>
</dbReference>
<keyword evidence="9" id="KW-0342">GTP-binding</keyword>
<keyword evidence="14" id="KW-1185">Reference proteome</keyword>
<keyword evidence="3" id="KW-0433">Leucine-rich repeat</keyword>
<dbReference type="PANTHER" id="PTHR48051">
    <property type="match status" value="1"/>
</dbReference>
<keyword evidence="4" id="KW-0808">Transferase</keyword>
<dbReference type="PRINTS" id="PR00449">
    <property type="entry name" value="RASTRNSFRMNG"/>
</dbReference>
<dbReference type="EMBL" id="JACHJY010000003">
    <property type="protein sequence ID" value="MBB4981459.1"/>
    <property type="molecule type" value="Genomic_DNA"/>
</dbReference>
<dbReference type="SMART" id="SM00175">
    <property type="entry name" value="RAB"/>
    <property type="match status" value="1"/>
</dbReference>
<dbReference type="EC" id="2.7.11.1" evidence="1"/>
<dbReference type="Gene3D" id="1.10.10.2200">
    <property type="match status" value="1"/>
</dbReference>
<dbReference type="Gene3D" id="3.80.10.10">
    <property type="entry name" value="Ribonuclease Inhibitor"/>
    <property type="match status" value="1"/>
</dbReference>
<dbReference type="InterPro" id="IPR001611">
    <property type="entry name" value="Leu-rich_rpt"/>
</dbReference>
<dbReference type="Gene3D" id="1.10.10.10">
    <property type="entry name" value="Winged helix-like DNA-binding domain superfamily/Winged helix DNA-binding domain"/>
    <property type="match status" value="1"/>
</dbReference>
<evidence type="ECO:0000256" key="8">
    <source>
        <dbReference type="ARBA" id="ARBA00022840"/>
    </source>
</evidence>
<evidence type="ECO:0000256" key="1">
    <source>
        <dbReference type="ARBA" id="ARBA00012513"/>
    </source>
</evidence>
<dbReference type="InterPro" id="IPR003591">
    <property type="entry name" value="Leu-rich_rpt_typical-subtyp"/>
</dbReference>
<dbReference type="RefSeq" id="WP_184930759.1">
    <property type="nucleotide sequence ID" value="NZ_JACHJY010000003.1"/>
</dbReference>
<dbReference type="Gene3D" id="3.40.50.300">
    <property type="entry name" value="P-loop containing nucleotide triphosphate hydrolases"/>
    <property type="match status" value="1"/>
</dbReference>
<keyword evidence="6" id="KW-0547">Nucleotide-binding</keyword>
<dbReference type="Proteomes" id="UP000582643">
    <property type="component" value="Unassembled WGS sequence"/>
</dbReference>
<organism evidence="13 14">
    <name type="scientific">Streptomyces nymphaeiformis</name>
    <dbReference type="NCBI Taxonomy" id="2663842"/>
    <lineage>
        <taxon>Bacteria</taxon>
        <taxon>Bacillati</taxon>
        <taxon>Actinomycetota</taxon>
        <taxon>Actinomycetes</taxon>
        <taxon>Kitasatosporales</taxon>
        <taxon>Streptomycetaceae</taxon>
        <taxon>Streptomyces</taxon>
    </lineage>
</organism>
<evidence type="ECO:0000256" key="4">
    <source>
        <dbReference type="ARBA" id="ARBA00022679"/>
    </source>
</evidence>
<dbReference type="InterPro" id="IPR032171">
    <property type="entry name" value="COR-A"/>
</dbReference>
<dbReference type="SUPFAM" id="SSF52058">
    <property type="entry name" value="L domain-like"/>
    <property type="match status" value="1"/>
</dbReference>
<reference evidence="13 14" key="1">
    <citation type="submission" date="2020-08" db="EMBL/GenBank/DDBJ databases">
        <title>Genomic Encyclopedia of Type Strains, Phase III (KMG-III): the genomes of soil and plant-associated and newly described type strains.</title>
        <authorList>
            <person name="Whitman W."/>
        </authorList>
    </citation>
    <scope>NUCLEOTIDE SEQUENCE [LARGE SCALE GENOMIC DNA]</scope>
    <source>
        <strain evidence="13 14">SFB5A</strain>
    </source>
</reference>
<dbReference type="SMART" id="SM00369">
    <property type="entry name" value="LRR_TYP"/>
    <property type="match status" value="5"/>
</dbReference>
<comment type="catalytic activity">
    <reaction evidence="10">
        <text>L-threonyl-[protein] + ATP = O-phospho-L-threonyl-[protein] + ADP + H(+)</text>
        <dbReference type="Rhea" id="RHEA:46608"/>
        <dbReference type="Rhea" id="RHEA-COMP:11060"/>
        <dbReference type="Rhea" id="RHEA-COMP:11605"/>
        <dbReference type="ChEBI" id="CHEBI:15378"/>
        <dbReference type="ChEBI" id="CHEBI:30013"/>
        <dbReference type="ChEBI" id="CHEBI:30616"/>
        <dbReference type="ChEBI" id="CHEBI:61977"/>
        <dbReference type="ChEBI" id="CHEBI:456216"/>
        <dbReference type="EC" id="2.7.11.1"/>
    </reaction>
</comment>
<dbReference type="PROSITE" id="PS51450">
    <property type="entry name" value="LRR"/>
    <property type="match status" value="3"/>
</dbReference>
<evidence type="ECO:0000256" key="10">
    <source>
        <dbReference type="ARBA" id="ARBA00047899"/>
    </source>
</evidence>
<dbReference type="Gene3D" id="3.30.310.200">
    <property type="match status" value="1"/>
</dbReference>
<dbReference type="Pfam" id="PF00560">
    <property type="entry name" value="LRR_1"/>
    <property type="match status" value="1"/>
</dbReference>
<evidence type="ECO:0000256" key="2">
    <source>
        <dbReference type="ARBA" id="ARBA00022527"/>
    </source>
</evidence>
<evidence type="ECO:0000256" key="6">
    <source>
        <dbReference type="ARBA" id="ARBA00022741"/>
    </source>
</evidence>
<sequence>MTAEQDPIKYAVEQARDTGTLALSGLGLTRIPDETWDRGNLSGVHTLDLTNNRLEDLNGAPIDQLPNLKKIMLDRNRLRFFPHGLDISASLEYLSLDGNGIRSLEIPEVHLPCLTTLTVAKNGLEEVSSTIGELSNLKYLDLSDNLLGSLPQNIAELQQLRELKLGGNPGFVPPGRITALRSLRHLDISNNHLTELPVELGGLPNEITLRLNGNFFNETIELLAKRQTSHLLAYLRSLDAEPYREAKLILVGEGNIGKTSMIEALRGNPFVEGRPTTHGIEIHTFKVRDEHSEEKEEEEGEEVTIRSWDFGGQEVYRITHQFFFSKGALYLVVWRPREGQEANFVEDWLKRIKIRCGENARVLLVSTYADEGRSPEIDYSQLRRKYGDILAGSLAIDSKSGKGIRELKTKLAVMAHTLPRMGERISRRWLDVQEELLRSDSPYVKRATFDRICDRHNVDELEAEAIAPLLNDLGYIVYYPDDQELRDILILQPEWLTKAISCVFEDPETRQNQGILSHASLARIWGGGEIGYDEKLHPYFLRLMEKFDVSYRIPEEDASLIAQLVPYVKPEFTWPDSGPELSLYCDFAHRPTGLIPWMTVRTRRFSSKQWRQGFLLTHPEYDAKALVELLSPTRLSIRAVGGSHYFIFSVLRDTLQHLIRIRWPGLAYRIRVPCLTYSDHIGQCEGSFPIENLEKLRSDGTLELVCTECLAENDVNQLLLGFPAAKQLQQEFAMVESLRLLHGEVASIDQVLRAMLLFMKATNVEVTDCPTLFTLSRVESKAYDARKLWKEGHLLQLWCEEPGSQHPIGEPYSLGVTKEWVADIAPYLRFTAKAVSVLAPIAGNLGGLLDAQDLKDSSLLMKALADAAAPLKISEAAEEADDQLSPAEGAALRRFREMLFKLDSSRDFRGLRRVYLPTGQYVWLCETHYRVYEPSLLQLPEPQKSIDGSVEPSP</sequence>
<evidence type="ECO:0000313" key="14">
    <source>
        <dbReference type="Proteomes" id="UP000582643"/>
    </source>
</evidence>
<dbReference type="InterPro" id="IPR057263">
    <property type="entry name" value="COR-B"/>
</dbReference>
<dbReference type="SUPFAM" id="SSF52540">
    <property type="entry name" value="P-loop containing nucleoside triphosphate hydrolases"/>
    <property type="match status" value="1"/>
</dbReference>
<dbReference type="Pfam" id="PF13855">
    <property type="entry name" value="LRR_8"/>
    <property type="match status" value="2"/>
</dbReference>
<keyword evidence="7" id="KW-0418">Kinase</keyword>
<dbReference type="InterPro" id="IPR027417">
    <property type="entry name" value="P-loop_NTPase"/>
</dbReference>